<name>A0A6G7GIY4_KUEST</name>
<organism evidence="1 2">
    <name type="scientific">Kuenenia stuttgartiensis</name>
    <dbReference type="NCBI Taxonomy" id="174633"/>
    <lineage>
        <taxon>Bacteria</taxon>
        <taxon>Pseudomonadati</taxon>
        <taxon>Planctomycetota</taxon>
        <taxon>Candidatus Brocadiia</taxon>
        <taxon>Candidatus Brocadiales</taxon>
        <taxon>Candidatus Brocadiaceae</taxon>
        <taxon>Candidatus Kuenenia</taxon>
    </lineage>
</organism>
<dbReference type="Pfam" id="PF05973">
    <property type="entry name" value="Gp49"/>
    <property type="match status" value="1"/>
</dbReference>
<evidence type="ECO:0000313" key="1">
    <source>
        <dbReference type="EMBL" id="QII09506.1"/>
    </source>
</evidence>
<evidence type="ECO:0008006" key="3">
    <source>
        <dbReference type="Google" id="ProtNLM"/>
    </source>
</evidence>
<protein>
    <recommendedName>
        <fullName evidence="3">Addiction module toxin RelE</fullName>
    </recommendedName>
</protein>
<reference evidence="1 2" key="1">
    <citation type="submission" date="2020-02" db="EMBL/GenBank/DDBJ databases">
        <title>Newly sequenced genome of strain CSTR1 showed variability in Candidatus Kuenenia stuttgartiensis genomes.</title>
        <authorList>
            <person name="Ding C."/>
            <person name="Adrian L."/>
        </authorList>
    </citation>
    <scope>NUCLEOTIDE SEQUENCE [LARGE SCALE GENOMIC DNA]</scope>
    <source>
        <strain evidence="1 2">CSTR1</strain>
    </source>
</reference>
<dbReference type="AlphaFoldDB" id="A0A6G7GIY4"/>
<evidence type="ECO:0000313" key="2">
    <source>
        <dbReference type="Proteomes" id="UP000501926"/>
    </source>
</evidence>
<accession>A0A6G7GIY4</accession>
<dbReference type="Proteomes" id="UP000501926">
    <property type="component" value="Chromosome"/>
</dbReference>
<dbReference type="EMBL" id="CP049055">
    <property type="protein sequence ID" value="QII09506.1"/>
    <property type="molecule type" value="Genomic_DNA"/>
</dbReference>
<gene>
    <name evidence="1" type="ORF">KsCSTR_01270</name>
</gene>
<sequence>MLKPIIWIGSSLKDLKEFPKEVQREFGYALCQAQMNKKHHRTNPLKGFDGVMEIVSDYDKDTYRGIYTYKLGVNIYVLHTFKKKSKKGIKTPKEEIEVIKQRLKRAKEIAEGK</sequence>
<dbReference type="InterPro" id="IPR009241">
    <property type="entry name" value="HigB-like"/>
</dbReference>
<dbReference type="RefSeq" id="WP_164994324.1">
    <property type="nucleotide sequence ID" value="NZ_CP049055.1"/>
</dbReference>
<proteinExistence type="predicted"/>